<feature type="domain" description="Flavodoxin-like fold" evidence="3">
    <location>
        <begin position="2"/>
        <end position="184"/>
    </location>
</feature>
<dbReference type="SUPFAM" id="SSF52218">
    <property type="entry name" value="Flavoproteins"/>
    <property type="match status" value="1"/>
</dbReference>
<protein>
    <submittedName>
        <fullName evidence="4">NAD(P)H dehydrogenase (Quinone)</fullName>
    </submittedName>
</protein>
<evidence type="ECO:0000313" key="5">
    <source>
        <dbReference type="Proteomes" id="UP000308167"/>
    </source>
</evidence>
<dbReference type="Gene3D" id="3.40.50.360">
    <property type="match status" value="1"/>
</dbReference>
<evidence type="ECO:0000313" key="4">
    <source>
        <dbReference type="EMBL" id="VTU07628.1"/>
    </source>
</evidence>
<gene>
    <name evidence="4" type="primary">kefF</name>
    <name evidence="4" type="ORF">SAMEA1410922_01006</name>
</gene>
<dbReference type="InterPro" id="IPR029039">
    <property type="entry name" value="Flavoprotein-like_sf"/>
</dbReference>
<dbReference type="Proteomes" id="UP000308167">
    <property type="component" value="Unassembled WGS sequence"/>
</dbReference>
<sequence length="193" mass="21616">MKNHLIIFAHPNPTSFTSAMVERVVAASRQVGAKVVIRDLYAMNFNPVLSAVEMNGELSSEILQEQQYIRDADFITLIYPLWWMGFPAILKGYLDRVLSHGFAYKTDAKGSVGLLQSKKIQQFINMGSNEAEYQANGYAKALDICLVNGLFNFCGITEIEHRLFGRLYGITDAERQAMLDDVAEKTVKNLTAV</sequence>
<reference evidence="4 5" key="1">
    <citation type="submission" date="2019-05" db="EMBL/GenBank/DDBJ databases">
        <authorList>
            <consortium name="Pathogen Informatics"/>
        </authorList>
    </citation>
    <scope>NUCLEOTIDE SEQUENCE [LARGE SCALE GENOMIC DNA]</scope>
    <source>
        <strain evidence="4 5">NM319</strain>
    </source>
</reference>
<accession>A0ABY6TJW9</accession>
<dbReference type="PANTHER" id="PTHR10204:SF34">
    <property type="entry name" value="NAD(P)H DEHYDROGENASE [QUINONE] 1 ISOFORM 1"/>
    <property type="match status" value="1"/>
</dbReference>
<dbReference type="InterPro" id="IPR003680">
    <property type="entry name" value="Flavodoxin_fold"/>
</dbReference>
<dbReference type="RefSeq" id="WP_135709821.1">
    <property type="nucleotide sequence ID" value="NZ_CABFKI010000005.1"/>
</dbReference>
<dbReference type="GeneID" id="86155405"/>
<name>A0ABY6TJW9_9PAST</name>
<evidence type="ECO:0000259" key="3">
    <source>
        <dbReference type="Pfam" id="PF02525"/>
    </source>
</evidence>
<organism evidence="4 5">
    <name type="scientific">Actinobacillus porcinus</name>
    <dbReference type="NCBI Taxonomy" id="51048"/>
    <lineage>
        <taxon>Bacteria</taxon>
        <taxon>Pseudomonadati</taxon>
        <taxon>Pseudomonadota</taxon>
        <taxon>Gammaproteobacteria</taxon>
        <taxon>Pasteurellales</taxon>
        <taxon>Pasteurellaceae</taxon>
        <taxon>Actinobacillus</taxon>
    </lineage>
</organism>
<proteinExistence type="inferred from homology"/>
<evidence type="ECO:0000256" key="2">
    <source>
        <dbReference type="ARBA" id="ARBA00023002"/>
    </source>
</evidence>
<evidence type="ECO:0000256" key="1">
    <source>
        <dbReference type="ARBA" id="ARBA00006252"/>
    </source>
</evidence>
<keyword evidence="2" id="KW-0560">Oxidoreductase</keyword>
<comment type="similarity">
    <text evidence="1">Belongs to the NAD(P)H dehydrogenase (quinone) family.</text>
</comment>
<dbReference type="InterPro" id="IPR051545">
    <property type="entry name" value="NAD(P)H_dehydrogenase_qn"/>
</dbReference>
<dbReference type="PANTHER" id="PTHR10204">
    <property type="entry name" value="NAD P H OXIDOREDUCTASE-RELATED"/>
    <property type="match status" value="1"/>
</dbReference>
<dbReference type="Pfam" id="PF02525">
    <property type="entry name" value="Flavodoxin_2"/>
    <property type="match status" value="1"/>
</dbReference>
<comment type="caution">
    <text evidence="4">The sequence shown here is derived from an EMBL/GenBank/DDBJ whole genome shotgun (WGS) entry which is preliminary data.</text>
</comment>
<keyword evidence="5" id="KW-1185">Reference proteome</keyword>
<dbReference type="EMBL" id="CABFKI010000005">
    <property type="protein sequence ID" value="VTU07628.1"/>
    <property type="molecule type" value="Genomic_DNA"/>
</dbReference>